<reference evidence="2 3" key="1">
    <citation type="submission" date="2016-11" db="EMBL/GenBank/DDBJ databases">
        <authorList>
            <person name="Jaros S."/>
            <person name="Januszkiewicz K."/>
            <person name="Wedrychowicz H."/>
        </authorList>
    </citation>
    <scope>NUCLEOTIDE SEQUENCE [LARGE SCALE GENOMIC DNA]</scope>
    <source>
        <strain evidence="2 3">DSM 6191</strain>
    </source>
</reference>
<keyword evidence="1" id="KW-0812">Transmembrane</keyword>
<dbReference type="Gene3D" id="2.60.320.10">
    <property type="entry name" value="N-utilization substance G protein NusG, insert domain"/>
    <property type="match status" value="1"/>
</dbReference>
<feature type="transmembrane region" description="Helical" evidence="1">
    <location>
        <begin position="7"/>
        <end position="28"/>
    </location>
</feature>
<evidence type="ECO:0000256" key="1">
    <source>
        <dbReference type="SAM" id="Phobius"/>
    </source>
</evidence>
<proteinExistence type="predicted"/>
<dbReference type="Pfam" id="PF07009">
    <property type="entry name" value="NusG_II"/>
    <property type="match status" value="1"/>
</dbReference>
<keyword evidence="1" id="KW-1133">Transmembrane helix</keyword>
<dbReference type="RefSeq" id="WP_073022543.1">
    <property type="nucleotide sequence ID" value="NZ_FQXU01000018.1"/>
</dbReference>
<dbReference type="CDD" id="cd09911">
    <property type="entry name" value="Lin0431_like"/>
    <property type="match status" value="1"/>
</dbReference>
<keyword evidence="1" id="KW-0472">Membrane</keyword>
<dbReference type="Proteomes" id="UP000184241">
    <property type="component" value="Unassembled WGS sequence"/>
</dbReference>
<organism evidence="2 3">
    <name type="scientific">Clostridium intestinale DSM 6191</name>
    <dbReference type="NCBI Taxonomy" id="1121320"/>
    <lineage>
        <taxon>Bacteria</taxon>
        <taxon>Bacillati</taxon>
        <taxon>Bacillota</taxon>
        <taxon>Clostridia</taxon>
        <taxon>Eubacteriales</taxon>
        <taxon>Clostridiaceae</taxon>
        <taxon>Clostridium</taxon>
    </lineage>
</organism>
<sequence length="127" mass="14013">MIKKWDIVIIILLVVLSFIPAVIFGVVLNKNYNSKYAQITVNGKVYKNIPLSAHKGEEIIEVKTESGINVVSVKDDTIAIIEADCPDKICIRPGYIGKVGEQLVCLPHRLMVEIKGDTSDDGVILSY</sequence>
<protein>
    <submittedName>
        <fullName evidence="2">Uncharacterized protein</fullName>
    </submittedName>
</protein>
<name>A0A1M6DEF2_9CLOT</name>
<evidence type="ECO:0000313" key="3">
    <source>
        <dbReference type="Proteomes" id="UP000184241"/>
    </source>
</evidence>
<gene>
    <name evidence="2" type="ORF">SAMN02745941_04227</name>
</gene>
<accession>A0A1M6DEF2</accession>
<evidence type="ECO:0000313" key="2">
    <source>
        <dbReference type="EMBL" id="SHI71368.1"/>
    </source>
</evidence>
<dbReference type="EMBL" id="FQXU01000018">
    <property type="protein sequence ID" value="SHI71368.1"/>
    <property type="molecule type" value="Genomic_DNA"/>
</dbReference>
<dbReference type="InterPro" id="IPR038690">
    <property type="entry name" value="NusG_2_sf"/>
</dbReference>
<dbReference type="AlphaFoldDB" id="A0A1M6DEF2"/>